<feature type="domain" description="KIB1-4 beta-propeller" evidence="1">
    <location>
        <begin position="78"/>
        <end position="326"/>
    </location>
</feature>
<reference evidence="2" key="1">
    <citation type="journal article" date="2021" name="bioRxiv">
        <title>Whole Genome Assembly and Annotation of Northern Wild Rice, Zizania palustris L., Supports a Whole Genome Duplication in the Zizania Genus.</title>
        <authorList>
            <person name="Haas M."/>
            <person name="Kono T."/>
            <person name="Macchietto M."/>
            <person name="Millas R."/>
            <person name="McGilp L."/>
            <person name="Shao M."/>
            <person name="Duquette J."/>
            <person name="Hirsch C.N."/>
            <person name="Kimball J."/>
        </authorList>
    </citation>
    <scope>NUCLEOTIDE SEQUENCE</scope>
    <source>
        <tissue evidence="2">Fresh leaf tissue</tissue>
    </source>
</reference>
<evidence type="ECO:0000259" key="1">
    <source>
        <dbReference type="Pfam" id="PF03478"/>
    </source>
</evidence>
<dbReference type="OrthoDB" id="587756at2759"/>
<accession>A0A8J6BJM2</accession>
<dbReference type="PANTHER" id="PTHR33110:SF135">
    <property type="entry name" value="OS05G0539300 PROTEIN"/>
    <property type="match status" value="1"/>
</dbReference>
<comment type="caution">
    <text evidence="2">The sequence shown here is derived from an EMBL/GenBank/DDBJ whole genome shotgun (WGS) entry which is preliminary data.</text>
</comment>
<organism evidence="2 3">
    <name type="scientific">Zizania palustris</name>
    <name type="common">Northern wild rice</name>
    <dbReference type="NCBI Taxonomy" id="103762"/>
    <lineage>
        <taxon>Eukaryota</taxon>
        <taxon>Viridiplantae</taxon>
        <taxon>Streptophyta</taxon>
        <taxon>Embryophyta</taxon>
        <taxon>Tracheophyta</taxon>
        <taxon>Spermatophyta</taxon>
        <taxon>Magnoliopsida</taxon>
        <taxon>Liliopsida</taxon>
        <taxon>Poales</taxon>
        <taxon>Poaceae</taxon>
        <taxon>BOP clade</taxon>
        <taxon>Oryzoideae</taxon>
        <taxon>Oryzeae</taxon>
        <taxon>Zizaniinae</taxon>
        <taxon>Zizania</taxon>
    </lineage>
</organism>
<dbReference type="Pfam" id="PF03478">
    <property type="entry name" value="Beta-prop_KIB1-4"/>
    <property type="match status" value="1"/>
</dbReference>
<sequence>MSESPWYDIPTDLLHYISRYIPCKVSRVRMLAVCRSWRTSLIEDLPPLPLPPQLPWLLRPCARGPTFSCLLCDADELSVHRVRVPADLRDARYFGSYDGGWLFLTYGRTFGNMLVNLRTERRFRLPDVIPSPSGADFPVIMLAATLSSPPSDVEEDRCFGAAIVHCSSSMHGPRHIILWLMGHHQAMRSIPPEQLDWIFSQSEMEDVIYHNGAFHFLSTCKNIVVCTPELHQGALQVHQESRLFLRHGVRFNTAAVRYLVESRGQLLMVVKTSINLPGQPPWEFNVFQMTHLQAPVGEAKYTWTLVPKLGGRMLFIGHGCSRSYEVAD</sequence>
<name>A0A8J6BJM2_ZIZPA</name>
<dbReference type="PANTHER" id="PTHR33110">
    <property type="entry name" value="F-BOX/KELCH-REPEAT PROTEIN-RELATED"/>
    <property type="match status" value="1"/>
</dbReference>
<gene>
    <name evidence="2" type="ORF">GUJ93_ZPchr0010g7455</name>
</gene>
<evidence type="ECO:0000313" key="2">
    <source>
        <dbReference type="EMBL" id="KAG8086471.1"/>
    </source>
</evidence>
<evidence type="ECO:0000313" key="3">
    <source>
        <dbReference type="Proteomes" id="UP000729402"/>
    </source>
</evidence>
<dbReference type="Proteomes" id="UP000729402">
    <property type="component" value="Unassembled WGS sequence"/>
</dbReference>
<reference evidence="2" key="2">
    <citation type="submission" date="2021-02" db="EMBL/GenBank/DDBJ databases">
        <authorList>
            <person name="Kimball J.A."/>
            <person name="Haas M.W."/>
            <person name="Macchietto M."/>
            <person name="Kono T."/>
            <person name="Duquette J."/>
            <person name="Shao M."/>
        </authorList>
    </citation>
    <scope>NUCLEOTIDE SEQUENCE</scope>
    <source>
        <tissue evidence="2">Fresh leaf tissue</tissue>
    </source>
</reference>
<dbReference type="AlphaFoldDB" id="A0A8J6BJM2"/>
<dbReference type="InterPro" id="IPR005174">
    <property type="entry name" value="KIB1-4_b-propeller"/>
</dbReference>
<keyword evidence="3" id="KW-1185">Reference proteome</keyword>
<protein>
    <recommendedName>
        <fullName evidence="1">KIB1-4 beta-propeller domain-containing protein</fullName>
    </recommendedName>
</protein>
<dbReference type="EMBL" id="JAAALK010000082">
    <property type="protein sequence ID" value="KAG8086471.1"/>
    <property type="molecule type" value="Genomic_DNA"/>
</dbReference>
<proteinExistence type="predicted"/>